<dbReference type="InterPro" id="IPR017441">
    <property type="entry name" value="Protein_kinase_ATP_BS"/>
</dbReference>
<dbReference type="GO" id="GO:0005524">
    <property type="term" value="F:ATP binding"/>
    <property type="evidence" value="ECO:0007669"/>
    <property type="project" value="UniProtKB-UniRule"/>
</dbReference>
<name>A0A9N9N5K5_9GLOM</name>
<dbReference type="PROSITE" id="PS00107">
    <property type="entry name" value="PROTEIN_KINASE_ATP"/>
    <property type="match status" value="1"/>
</dbReference>
<feature type="non-terminal residue" evidence="2">
    <location>
        <position position="1"/>
    </location>
</feature>
<sequence length="93" mass="10693">KYTYEYLVIEYSKQLEKTLEGFGIRTFDYSQFRNTKIVGCGGSAVVYSAVFQGKKYALKSLKNNLSFDKKILSETKHNSYEISDPSIKMSIVR</sequence>
<dbReference type="Gene3D" id="3.30.200.20">
    <property type="entry name" value="Phosphorylase Kinase, domain 1"/>
    <property type="match status" value="1"/>
</dbReference>
<proteinExistence type="predicted"/>
<dbReference type="SUPFAM" id="SSF56112">
    <property type="entry name" value="Protein kinase-like (PK-like)"/>
    <property type="match status" value="1"/>
</dbReference>
<reference evidence="2" key="1">
    <citation type="submission" date="2021-06" db="EMBL/GenBank/DDBJ databases">
        <authorList>
            <person name="Kallberg Y."/>
            <person name="Tangrot J."/>
            <person name="Rosling A."/>
        </authorList>
    </citation>
    <scope>NUCLEOTIDE SEQUENCE</scope>
    <source>
        <strain evidence="2">IN212</strain>
    </source>
</reference>
<organism evidence="2 3">
    <name type="scientific">Racocetra fulgida</name>
    <dbReference type="NCBI Taxonomy" id="60492"/>
    <lineage>
        <taxon>Eukaryota</taxon>
        <taxon>Fungi</taxon>
        <taxon>Fungi incertae sedis</taxon>
        <taxon>Mucoromycota</taxon>
        <taxon>Glomeromycotina</taxon>
        <taxon>Glomeromycetes</taxon>
        <taxon>Diversisporales</taxon>
        <taxon>Gigasporaceae</taxon>
        <taxon>Racocetra</taxon>
    </lineage>
</organism>
<dbReference type="Proteomes" id="UP000789396">
    <property type="component" value="Unassembled WGS sequence"/>
</dbReference>
<keyword evidence="3" id="KW-1185">Reference proteome</keyword>
<keyword evidence="1" id="KW-0067">ATP-binding</keyword>
<protein>
    <submittedName>
        <fullName evidence="2">5958_t:CDS:1</fullName>
    </submittedName>
</protein>
<evidence type="ECO:0000256" key="1">
    <source>
        <dbReference type="PROSITE-ProRule" id="PRU10141"/>
    </source>
</evidence>
<dbReference type="EMBL" id="CAJVPZ010020747">
    <property type="protein sequence ID" value="CAG8702463.1"/>
    <property type="molecule type" value="Genomic_DNA"/>
</dbReference>
<feature type="binding site" evidence="1">
    <location>
        <position position="59"/>
    </location>
    <ligand>
        <name>ATP</name>
        <dbReference type="ChEBI" id="CHEBI:30616"/>
    </ligand>
</feature>
<gene>
    <name evidence="2" type="ORF">RFULGI_LOCUS10466</name>
</gene>
<dbReference type="InterPro" id="IPR011009">
    <property type="entry name" value="Kinase-like_dom_sf"/>
</dbReference>
<dbReference type="OrthoDB" id="2382068at2759"/>
<evidence type="ECO:0000313" key="3">
    <source>
        <dbReference type="Proteomes" id="UP000789396"/>
    </source>
</evidence>
<keyword evidence="1" id="KW-0547">Nucleotide-binding</keyword>
<accession>A0A9N9N5K5</accession>
<evidence type="ECO:0000313" key="2">
    <source>
        <dbReference type="EMBL" id="CAG8702463.1"/>
    </source>
</evidence>
<dbReference type="AlphaFoldDB" id="A0A9N9N5K5"/>
<comment type="caution">
    <text evidence="2">The sequence shown here is derived from an EMBL/GenBank/DDBJ whole genome shotgun (WGS) entry which is preliminary data.</text>
</comment>